<organism evidence="1 2">
    <name type="scientific">Oopsacas minuta</name>
    <dbReference type="NCBI Taxonomy" id="111878"/>
    <lineage>
        <taxon>Eukaryota</taxon>
        <taxon>Metazoa</taxon>
        <taxon>Porifera</taxon>
        <taxon>Hexactinellida</taxon>
        <taxon>Hexasterophora</taxon>
        <taxon>Lyssacinosida</taxon>
        <taxon>Leucopsacidae</taxon>
        <taxon>Oopsacas</taxon>
    </lineage>
</organism>
<dbReference type="InterPro" id="IPR036397">
    <property type="entry name" value="RNaseH_sf"/>
</dbReference>
<protein>
    <recommendedName>
        <fullName evidence="3">Paired domain-containing protein</fullName>
    </recommendedName>
</protein>
<gene>
    <name evidence="1" type="ORF">LOD99_8583</name>
</gene>
<reference evidence="1 2" key="1">
    <citation type="journal article" date="2023" name="BMC Biol.">
        <title>The compact genome of the sponge Oopsacas minuta (Hexactinellida) is lacking key metazoan core genes.</title>
        <authorList>
            <person name="Santini S."/>
            <person name="Schenkelaars Q."/>
            <person name="Jourda C."/>
            <person name="Duchesne M."/>
            <person name="Belahbib H."/>
            <person name="Rocher C."/>
            <person name="Selva M."/>
            <person name="Riesgo A."/>
            <person name="Vervoort M."/>
            <person name="Leys S.P."/>
            <person name="Kodjabachian L."/>
            <person name="Le Bivic A."/>
            <person name="Borchiellini C."/>
            <person name="Claverie J.M."/>
            <person name="Renard E."/>
        </authorList>
    </citation>
    <scope>NUCLEOTIDE SEQUENCE [LARGE SCALE GENOMIC DNA]</scope>
    <source>
        <strain evidence="1">SPO-2</strain>
    </source>
</reference>
<dbReference type="SUPFAM" id="SSF46689">
    <property type="entry name" value="Homeodomain-like"/>
    <property type="match status" value="1"/>
</dbReference>
<evidence type="ECO:0008006" key="3">
    <source>
        <dbReference type="Google" id="ProtNLM"/>
    </source>
</evidence>
<evidence type="ECO:0000313" key="2">
    <source>
        <dbReference type="Proteomes" id="UP001165289"/>
    </source>
</evidence>
<keyword evidence="2" id="KW-1185">Reference proteome</keyword>
<dbReference type="PANTHER" id="PTHR46068:SF1">
    <property type="entry name" value="TRANSPOSASE IS30-LIKE HTH DOMAIN-CONTAINING PROTEIN"/>
    <property type="match status" value="1"/>
</dbReference>
<comment type="caution">
    <text evidence="1">The sequence shown here is derived from an EMBL/GenBank/DDBJ whole genome shotgun (WGS) entry which is preliminary data.</text>
</comment>
<dbReference type="GO" id="GO:0003676">
    <property type="term" value="F:nucleic acid binding"/>
    <property type="evidence" value="ECO:0007669"/>
    <property type="project" value="InterPro"/>
</dbReference>
<accession>A0AAV7JG12</accession>
<dbReference type="PANTHER" id="PTHR46068">
    <property type="entry name" value="PROTEIN CBG27172"/>
    <property type="match status" value="1"/>
</dbReference>
<dbReference type="InterPro" id="IPR009057">
    <property type="entry name" value="Homeodomain-like_sf"/>
</dbReference>
<dbReference type="Gene3D" id="3.30.420.10">
    <property type="entry name" value="Ribonuclease H-like superfamily/Ribonuclease H"/>
    <property type="match status" value="1"/>
</dbReference>
<dbReference type="Proteomes" id="UP001165289">
    <property type="component" value="Unassembled WGS sequence"/>
</dbReference>
<dbReference type="AlphaFoldDB" id="A0AAV7JG12"/>
<name>A0AAV7JG12_9METZ</name>
<proteinExistence type="predicted"/>
<dbReference type="EMBL" id="JAKMXF010000338">
    <property type="protein sequence ID" value="KAI6647742.1"/>
    <property type="molecule type" value="Genomic_DNA"/>
</dbReference>
<evidence type="ECO:0000313" key="1">
    <source>
        <dbReference type="EMBL" id="KAI6647742.1"/>
    </source>
</evidence>
<sequence>MEAKRSQILELFRAEKSPGEILKILQSKKVGRKLIYRTIQRYKETGSLKDRARSGRQRNVRTRELKAKMKKRMVRNPRRSMRKMSRDFGISSRSIGRVVHDDLGLKSLNCRKIHMLTKASREKRLQRSRCLLSRASQSVVNKILFSDEKLFTIQEVSNPQNDRITSSSVQDIPEQLRFIPRSQKPASVMVWGGISTNSRTNLIFVPSGVKINSKTYRELILDAKVKGLGCKNFGNTSWTFQLIRLTLPNSGSEIKK</sequence>